<accession>A0A5N7MMR7</accession>
<name>A0A5N7MMR7_9HYPH</name>
<evidence type="ECO:0000313" key="2">
    <source>
        <dbReference type="EMBL" id="MPR28297.1"/>
    </source>
</evidence>
<evidence type="ECO:0000313" key="3">
    <source>
        <dbReference type="Proteomes" id="UP000403266"/>
    </source>
</evidence>
<dbReference type="EMBL" id="VOSK01000135">
    <property type="protein sequence ID" value="MPR28297.1"/>
    <property type="molecule type" value="Genomic_DNA"/>
</dbReference>
<evidence type="ECO:0000256" key="1">
    <source>
        <dbReference type="SAM" id="SignalP"/>
    </source>
</evidence>
<gene>
    <name evidence="2" type="ORF">FS320_24870</name>
</gene>
<feature type="chain" id="PRO_5030135581" evidence="1">
    <location>
        <begin position="24"/>
        <end position="101"/>
    </location>
</feature>
<comment type="caution">
    <text evidence="2">The sequence shown here is derived from an EMBL/GenBank/DDBJ whole genome shotgun (WGS) entry which is preliminary data.</text>
</comment>
<dbReference type="AlphaFoldDB" id="A0A5N7MMR7"/>
<keyword evidence="3" id="KW-1185">Reference proteome</keyword>
<sequence>MLKKVVLAFALAAAGLASQSASGSPLTSPAVIADARGVSLQHIQYYDPPRYERRYAGPPRRYFDRPYWRRGDGPPPWARPWWRRDHERPYWEQREYYGRRG</sequence>
<organism evidence="2 3">
    <name type="scientific">Microvirga tunisiensis</name>
    <dbReference type="NCBI Taxonomy" id="2108360"/>
    <lineage>
        <taxon>Bacteria</taxon>
        <taxon>Pseudomonadati</taxon>
        <taxon>Pseudomonadota</taxon>
        <taxon>Alphaproteobacteria</taxon>
        <taxon>Hyphomicrobiales</taxon>
        <taxon>Methylobacteriaceae</taxon>
        <taxon>Microvirga</taxon>
    </lineage>
</organism>
<feature type="signal peptide" evidence="1">
    <location>
        <begin position="1"/>
        <end position="23"/>
    </location>
</feature>
<protein>
    <submittedName>
        <fullName evidence="2">Uncharacterized protein</fullName>
    </submittedName>
</protein>
<reference evidence="2 3" key="1">
    <citation type="journal article" date="2019" name="Syst. Appl. Microbiol.">
        <title>Microvirga tunisiensis sp. nov., a root nodule symbiotic bacterium isolated from Lupinus micranthus and L. luteus grown in Northern Tunisia.</title>
        <authorList>
            <person name="Msaddak A."/>
            <person name="Rejili M."/>
            <person name="Duran D."/>
            <person name="Mars M."/>
            <person name="Palacios J.M."/>
            <person name="Ruiz-Argueso T."/>
            <person name="Rey L."/>
            <person name="Imperial J."/>
        </authorList>
    </citation>
    <scope>NUCLEOTIDE SEQUENCE [LARGE SCALE GENOMIC DNA]</scope>
    <source>
        <strain evidence="2 3">Lmie10</strain>
    </source>
</reference>
<proteinExistence type="predicted"/>
<dbReference type="Proteomes" id="UP000403266">
    <property type="component" value="Unassembled WGS sequence"/>
</dbReference>
<keyword evidence="1" id="KW-0732">Signal</keyword>
<dbReference type="RefSeq" id="WP_152714592.1">
    <property type="nucleotide sequence ID" value="NZ_VOSJ01000135.1"/>
</dbReference>